<feature type="coiled-coil region" evidence="1">
    <location>
        <begin position="72"/>
        <end position="99"/>
    </location>
</feature>
<proteinExistence type="predicted"/>
<dbReference type="Pfam" id="PF03945">
    <property type="entry name" value="Endotoxin_N"/>
    <property type="match status" value="1"/>
</dbReference>
<keyword evidence="1" id="KW-0175">Coiled coil</keyword>
<protein>
    <recommendedName>
        <fullName evidence="2">Pesticidal crystal protein domain-containing protein</fullName>
    </recommendedName>
</protein>
<name>A0AAV7SBL8_PLEWA</name>
<evidence type="ECO:0000313" key="3">
    <source>
        <dbReference type="EMBL" id="KAJ1162336.1"/>
    </source>
</evidence>
<dbReference type="Gene3D" id="1.20.190.10">
    <property type="entry name" value="Pesticidal crystal protein, N-terminal domain"/>
    <property type="match status" value="1"/>
</dbReference>
<evidence type="ECO:0000256" key="1">
    <source>
        <dbReference type="SAM" id="Coils"/>
    </source>
</evidence>
<dbReference type="GO" id="GO:0090729">
    <property type="term" value="F:toxin activity"/>
    <property type="evidence" value="ECO:0007669"/>
    <property type="project" value="InterPro"/>
</dbReference>
<evidence type="ECO:0000259" key="2">
    <source>
        <dbReference type="Pfam" id="PF03945"/>
    </source>
</evidence>
<dbReference type="SUPFAM" id="SSF56849">
    <property type="entry name" value="delta-Endotoxin (insectocide), N-terminal domain"/>
    <property type="match status" value="1"/>
</dbReference>
<dbReference type="EMBL" id="JANPWB010000008">
    <property type="protein sequence ID" value="KAJ1162336.1"/>
    <property type="molecule type" value="Genomic_DNA"/>
</dbReference>
<organism evidence="3 4">
    <name type="scientific">Pleurodeles waltl</name>
    <name type="common">Iberian ribbed newt</name>
    <dbReference type="NCBI Taxonomy" id="8319"/>
    <lineage>
        <taxon>Eukaryota</taxon>
        <taxon>Metazoa</taxon>
        <taxon>Chordata</taxon>
        <taxon>Craniata</taxon>
        <taxon>Vertebrata</taxon>
        <taxon>Euteleostomi</taxon>
        <taxon>Amphibia</taxon>
        <taxon>Batrachia</taxon>
        <taxon>Caudata</taxon>
        <taxon>Salamandroidea</taxon>
        <taxon>Salamandridae</taxon>
        <taxon>Pleurodelinae</taxon>
        <taxon>Pleurodeles</taxon>
    </lineage>
</organism>
<comment type="caution">
    <text evidence="3">The sequence shown here is derived from an EMBL/GenBank/DDBJ whole genome shotgun (WGS) entry which is preliminary data.</text>
</comment>
<reference evidence="3" key="1">
    <citation type="journal article" date="2022" name="bioRxiv">
        <title>Sequencing and chromosome-scale assembly of the giantPleurodeles waltlgenome.</title>
        <authorList>
            <person name="Brown T."/>
            <person name="Elewa A."/>
            <person name="Iarovenko S."/>
            <person name="Subramanian E."/>
            <person name="Araus A.J."/>
            <person name="Petzold A."/>
            <person name="Susuki M."/>
            <person name="Suzuki K.-i.T."/>
            <person name="Hayashi T."/>
            <person name="Toyoda A."/>
            <person name="Oliveira C."/>
            <person name="Osipova E."/>
            <person name="Leigh N.D."/>
            <person name="Simon A."/>
            <person name="Yun M.H."/>
        </authorList>
    </citation>
    <scope>NUCLEOTIDE SEQUENCE</scope>
    <source>
        <strain evidence="3">20211129_DDA</strain>
        <tissue evidence="3">Liver</tissue>
    </source>
</reference>
<evidence type="ECO:0000313" key="4">
    <source>
        <dbReference type="Proteomes" id="UP001066276"/>
    </source>
</evidence>
<dbReference type="InterPro" id="IPR036716">
    <property type="entry name" value="Pest_crys_N_sf"/>
</dbReference>
<accession>A0AAV7SBL8</accession>
<dbReference type="Proteomes" id="UP001066276">
    <property type="component" value="Chromosome 4_2"/>
</dbReference>
<dbReference type="AlphaFoldDB" id="A0AAV7SBL8"/>
<sequence length="454" mass="51823">MLDDPSVILTDKLTDTWNDRMKQLVTGLVGLINVEGIPVGKFVSVLISFFWPSSAVDIWELVKDQVEYMIDKKILAAEVTQLRNSLDGLRQTMEQYVAAKPHEKGSLMSSIITVCNDLHSRLVHSDNAVSLVPLTVTLSYMHLANLKERLMHGKEIYDEDNTPTWRKELREEIETYKKDFQEVYAKWQKWRSNSIVVTLGEYKTVTTIPPFYWYVYTGAVNDKVSGEDRYFKAYPYLTVSNPTYYKAICNTVKTMMWNRANGAILQTLLPTFFLDNFMPGSEDNPSKPDPSMMTAFFGPFSYDSIVGNCGENCYVSYPNEDNPTEDPVTQVNVREWNLIDGLQFFYNGSWGRFVGNPSGGLLHEIETKKVLVHNVKFNFNNRGMVDIEIIRSDGTSSGKLGNRGRWTVFPAEAGGIDTFSLYNVKMNGHQGISQIEMIYRHFTCRPSEIKLNIQ</sequence>
<dbReference type="GO" id="GO:0001907">
    <property type="term" value="P:symbiont-mediated killing of host cell"/>
    <property type="evidence" value="ECO:0007669"/>
    <property type="project" value="InterPro"/>
</dbReference>
<dbReference type="InterPro" id="IPR005639">
    <property type="entry name" value="Pest_crys_dom_I"/>
</dbReference>
<feature type="domain" description="Pesticidal crystal protein" evidence="2">
    <location>
        <begin position="37"/>
        <end position="186"/>
    </location>
</feature>
<gene>
    <name evidence="3" type="ORF">NDU88_002804</name>
</gene>
<keyword evidence="4" id="KW-1185">Reference proteome</keyword>